<dbReference type="AlphaFoldDB" id="A0A344LMB2"/>
<organism evidence="2 3">
    <name type="scientific">Amycolatopsis albispora</name>
    <dbReference type="NCBI Taxonomy" id="1804986"/>
    <lineage>
        <taxon>Bacteria</taxon>
        <taxon>Bacillati</taxon>
        <taxon>Actinomycetota</taxon>
        <taxon>Actinomycetes</taxon>
        <taxon>Pseudonocardiales</taxon>
        <taxon>Pseudonocardiaceae</taxon>
        <taxon>Amycolatopsis</taxon>
    </lineage>
</organism>
<dbReference type="SUPFAM" id="SSF55729">
    <property type="entry name" value="Acyl-CoA N-acyltransferases (Nat)"/>
    <property type="match status" value="1"/>
</dbReference>
<sequence>MVTRRLSLRRPAPGDIDAILAIHRDPRACAHNPSDQLTARDEAEQLFHRWDAHWSGHGFGYWTVRPAGAGEPVGFCGLKVVEFRRQMVLNLFYRFAPAHWGAGLATEAATAAVEWAAAHRPEHSVIARVRPANHASAKVAARAGLTRATHLDGPGYDGHDHIFHRPVSAGQHR</sequence>
<protein>
    <submittedName>
        <fullName evidence="2">Acetyltransferase</fullName>
    </submittedName>
</protein>
<proteinExistence type="predicted"/>
<evidence type="ECO:0000313" key="2">
    <source>
        <dbReference type="EMBL" id="AXB49186.1"/>
    </source>
</evidence>
<dbReference type="Pfam" id="PF13302">
    <property type="entry name" value="Acetyltransf_3"/>
    <property type="match status" value="1"/>
</dbReference>
<dbReference type="Gene3D" id="3.40.630.30">
    <property type="match status" value="1"/>
</dbReference>
<reference evidence="2 3" key="1">
    <citation type="submission" date="2016-04" db="EMBL/GenBank/DDBJ databases">
        <title>Complete genome sequence and analysis of deep-sea sediment isolate, Amycolatopsis sp. WP1.</title>
        <authorList>
            <person name="Wang H."/>
            <person name="Chen S."/>
            <person name="Wu Q."/>
        </authorList>
    </citation>
    <scope>NUCLEOTIDE SEQUENCE [LARGE SCALE GENOMIC DNA]</scope>
    <source>
        <strain evidence="2 3">WP1</strain>
    </source>
</reference>
<dbReference type="InterPro" id="IPR016181">
    <property type="entry name" value="Acyl_CoA_acyltransferase"/>
</dbReference>
<keyword evidence="3" id="KW-1185">Reference proteome</keyword>
<gene>
    <name evidence="2" type="ORF">A4R43_40905</name>
</gene>
<accession>A0A344LMB2</accession>
<dbReference type="GO" id="GO:0016747">
    <property type="term" value="F:acyltransferase activity, transferring groups other than amino-acyl groups"/>
    <property type="evidence" value="ECO:0007669"/>
    <property type="project" value="InterPro"/>
</dbReference>
<dbReference type="KEGG" id="aab:A4R43_40905"/>
<dbReference type="InterPro" id="IPR051531">
    <property type="entry name" value="N-acetyltransferase"/>
</dbReference>
<dbReference type="InterPro" id="IPR000182">
    <property type="entry name" value="GNAT_dom"/>
</dbReference>
<name>A0A344LMB2_9PSEU</name>
<dbReference type="PROSITE" id="PS51186">
    <property type="entry name" value="GNAT"/>
    <property type="match status" value="1"/>
</dbReference>
<keyword evidence="2" id="KW-0808">Transferase</keyword>
<dbReference type="EMBL" id="CP015163">
    <property type="protein sequence ID" value="AXB49186.1"/>
    <property type="molecule type" value="Genomic_DNA"/>
</dbReference>
<evidence type="ECO:0000259" key="1">
    <source>
        <dbReference type="PROSITE" id="PS51186"/>
    </source>
</evidence>
<dbReference type="PANTHER" id="PTHR43792">
    <property type="entry name" value="GNAT FAMILY, PUTATIVE (AFU_ORTHOLOGUE AFUA_3G00765)-RELATED-RELATED"/>
    <property type="match status" value="1"/>
</dbReference>
<dbReference type="PANTHER" id="PTHR43792:SF1">
    <property type="entry name" value="N-ACETYLTRANSFERASE DOMAIN-CONTAINING PROTEIN"/>
    <property type="match status" value="1"/>
</dbReference>
<evidence type="ECO:0000313" key="3">
    <source>
        <dbReference type="Proteomes" id="UP000250434"/>
    </source>
</evidence>
<feature type="domain" description="N-acetyltransferase" evidence="1">
    <location>
        <begin position="6"/>
        <end position="168"/>
    </location>
</feature>
<dbReference type="Proteomes" id="UP000250434">
    <property type="component" value="Chromosome"/>
</dbReference>